<evidence type="ECO:0000313" key="12">
    <source>
        <dbReference type="EMBL" id="CAE4580919.1"/>
    </source>
</evidence>
<sequence length="878" mass="97524">MGEPTTTNAKITKPLSLPIKGKSDWRDYRPLLLPNGATLMLVRDSQSKTTAMSVCVNVGASSDPRALSGLAHFCEHMCFLGSEAYPGENTYKKYLSAHGGKSNAATSMSYTTYKFDVLAEHCEQAVDIFAGFFVQPLFTPSGTSREVNAVDSENSKNLTTDIRRRLQILKALADPNHHFSKFSTGNAITLPASSSTSTDEEKEEEDSANYVREALLAFHARHYRPENMVIVIVGPQSLDTLEEWVVPRFAPMIDRWSLKQKDTTSFTEIEQLINDAATDAPETRYDKPLPPYHPAFQPKIQGGSWPVLLTTLPLRSMRKLVLLFPLPSVRKVPDRSPVSILSHLLGHEGPGSSFAALQDAGYLSSLSTGSRIAAPDQTLLQIDVSLTEDGETHWTKVVETLFQHCRLLYQTALTARDGKDETERSAALNDLQRMWGEISSLNSMNFHQTSPSAAYSFAPALAQRIVGYGTEQCISAGTLLNESAETLPLDELIEFSSRLIPSNCIVERCSKGAWEEQMNKTSEEDSSSSSIFGVKREKWYDIEYHLSKIDPVLVRTWEGGDINGNKTVQESSSTIEGESSLSLIGPLHLPRPNRYIPRTLELCPDLPDEAKLGPRIEKEIDPPNLIVNQPGTGRLWHRLDDRYALPKSSLSILLRSATVENVKGEIDNTWAYNVDTAMQSQILTGVFSDALAQETYDASLAGLHWSLYKSSAGIVLNCSGYSDRLPDLAIQLLKDFFMVGEENKDNDKESFLQESHFTSTKDRAIRGYKSFFQSRRADTQAMYFRDLLMSSLGGGNEKSLVAAESITLESLKQQHKRILMDADKELECLFSGNVSEKDAKSFFENASDIVKKATEREVSKGGVTFDSARYVQPWIPGE</sequence>
<evidence type="ECO:0000256" key="5">
    <source>
        <dbReference type="ARBA" id="ARBA00022801"/>
    </source>
</evidence>
<dbReference type="GO" id="GO:0043171">
    <property type="term" value="P:peptide catabolic process"/>
    <property type="evidence" value="ECO:0007669"/>
    <property type="project" value="TreeGrafter"/>
</dbReference>
<dbReference type="GO" id="GO:0005739">
    <property type="term" value="C:mitochondrion"/>
    <property type="evidence" value="ECO:0007669"/>
    <property type="project" value="TreeGrafter"/>
</dbReference>
<dbReference type="SUPFAM" id="SSF63411">
    <property type="entry name" value="LuxS/MPP-like metallohydrolase"/>
    <property type="match status" value="3"/>
</dbReference>
<dbReference type="EMBL" id="HBNS01001885">
    <property type="protein sequence ID" value="CAE4580919.1"/>
    <property type="molecule type" value="Transcribed_RNA"/>
</dbReference>
<protein>
    <recommendedName>
        <fullName evidence="13">Peptidase M16 N-terminal domain-containing protein</fullName>
    </recommendedName>
</protein>
<dbReference type="InterPro" id="IPR001431">
    <property type="entry name" value="Pept_M16_Zn_BS"/>
</dbReference>
<organism evidence="12">
    <name type="scientific">Ditylum brightwellii</name>
    <dbReference type="NCBI Taxonomy" id="49249"/>
    <lineage>
        <taxon>Eukaryota</taxon>
        <taxon>Sar</taxon>
        <taxon>Stramenopiles</taxon>
        <taxon>Ochrophyta</taxon>
        <taxon>Bacillariophyta</taxon>
        <taxon>Mediophyceae</taxon>
        <taxon>Lithodesmiophycidae</taxon>
        <taxon>Lithodesmiales</taxon>
        <taxon>Lithodesmiaceae</taxon>
        <taxon>Ditylum</taxon>
    </lineage>
</organism>
<evidence type="ECO:0000259" key="11">
    <source>
        <dbReference type="Pfam" id="PF16187"/>
    </source>
</evidence>
<keyword evidence="4" id="KW-0479">Metal-binding</keyword>
<dbReference type="GO" id="GO:0005829">
    <property type="term" value="C:cytosol"/>
    <property type="evidence" value="ECO:0007669"/>
    <property type="project" value="TreeGrafter"/>
</dbReference>
<evidence type="ECO:0008006" key="13">
    <source>
        <dbReference type="Google" id="ProtNLM"/>
    </source>
</evidence>
<evidence type="ECO:0000256" key="4">
    <source>
        <dbReference type="ARBA" id="ARBA00022723"/>
    </source>
</evidence>
<evidence type="ECO:0000256" key="2">
    <source>
        <dbReference type="ARBA" id="ARBA00007261"/>
    </source>
</evidence>
<dbReference type="InterPro" id="IPR011249">
    <property type="entry name" value="Metalloenz_LuxS/M16"/>
</dbReference>
<evidence type="ECO:0000256" key="7">
    <source>
        <dbReference type="ARBA" id="ARBA00023049"/>
    </source>
</evidence>
<dbReference type="GO" id="GO:0051603">
    <property type="term" value="P:proteolysis involved in protein catabolic process"/>
    <property type="evidence" value="ECO:0007669"/>
    <property type="project" value="TreeGrafter"/>
</dbReference>
<dbReference type="Gene3D" id="3.30.830.10">
    <property type="entry name" value="Metalloenzyme, LuxS/M16 peptidase-like"/>
    <property type="match status" value="3"/>
</dbReference>
<dbReference type="AlphaFoldDB" id="A0A7S4QE57"/>
<keyword evidence="7" id="KW-0482">Metalloprotease</keyword>
<name>A0A7S4QE57_9STRA</name>
<evidence type="ECO:0000256" key="6">
    <source>
        <dbReference type="ARBA" id="ARBA00022833"/>
    </source>
</evidence>
<keyword evidence="6" id="KW-0862">Zinc</keyword>
<dbReference type="GO" id="GO:0046872">
    <property type="term" value="F:metal ion binding"/>
    <property type="evidence" value="ECO:0007669"/>
    <property type="project" value="UniProtKB-KW"/>
</dbReference>
<accession>A0A7S4QE57</accession>
<keyword evidence="3" id="KW-0645">Protease</keyword>
<feature type="domain" description="Peptidase M16 C-terminal" evidence="10">
    <location>
        <begin position="212"/>
        <end position="414"/>
    </location>
</feature>
<dbReference type="GO" id="GO:0004222">
    <property type="term" value="F:metalloendopeptidase activity"/>
    <property type="evidence" value="ECO:0007669"/>
    <property type="project" value="InterPro"/>
</dbReference>
<dbReference type="PANTHER" id="PTHR43690">
    <property type="entry name" value="NARDILYSIN"/>
    <property type="match status" value="1"/>
</dbReference>
<gene>
    <name evidence="12" type="ORF">DBRI00130_LOCUS1515</name>
</gene>
<dbReference type="PROSITE" id="PS00143">
    <property type="entry name" value="INSULINASE"/>
    <property type="match status" value="1"/>
</dbReference>
<evidence type="ECO:0000259" key="9">
    <source>
        <dbReference type="Pfam" id="PF00675"/>
    </source>
</evidence>
<comment type="similarity">
    <text evidence="2 8">Belongs to the peptidase M16 family.</text>
</comment>
<dbReference type="Pfam" id="PF05193">
    <property type="entry name" value="Peptidase_M16_C"/>
    <property type="match status" value="1"/>
</dbReference>
<dbReference type="Pfam" id="PF16187">
    <property type="entry name" value="Peptidase_M16_M"/>
    <property type="match status" value="1"/>
</dbReference>
<evidence type="ECO:0000256" key="3">
    <source>
        <dbReference type="ARBA" id="ARBA00022670"/>
    </source>
</evidence>
<comment type="cofactor">
    <cofactor evidence="1">
        <name>Zn(2+)</name>
        <dbReference type="ChEBI" id="CHEBI:29105"/>
    </cofactor>
</comment>
<reference evidence="12" key="1">
    <citation type="submission" date="2021-01" db="EMBL/GenBank/DDBJ databases">
        <authorList>
            <person name="Corre E."/>
            <person name="Pelletier E."/>
            <person name="Niang G."/>
            <person name="Scheremetjew M."/>
            <person name="Finn R."/>
            <person name="Kale V."/>
            <person name="Holt S."/>
            <person name="Cochrane G."/>
            <person name="Meng A."/>
            <person name="Brown T."/>
            <person name="Cohen L."/>
        </authorList>
    </citation>
    <scope>NUCLEOTIDE SEQUENCE</scope>
    <source>
        <strain evidence="12">GSO104</strain>
    </source>
</reference>
<dbReference type="InterPro" id="IPR050626">
    <property type="entry name" value="Peptidase_M16"/>
</dbReference>
<feature type="domain" description="Peptidase M16 N-terminal" evidence="9">
    <location>
        <begin position="41"/>
        <end position="175"/>
    </location>
</feature>
<keyword evidence="5" id="KW-0378">Hydrolase</keyword>
<feature type="domain" description="Peptidase M16 middle/third" evidence="11">
    <location>
        <begin position="493"/>
        <end position="790"/>
    </location>
</feature>
<evidence type="ECO:0000259" key="10">
    <source>
        <dbReference type="Pfam" id="PF05193"/>
    </source>
</evidence>
<dbReference type="PANTHER" id="PTHR43690:SF18">
    <property type="entry name" value="INSULIN-DEGRADING ENZYME-RELATED"/>
    <property type="match status" value="1"/>
</dbReference>
<dbReference type="InterPro" id="IPR011765">
    <property type="entry name" value="Pept_M16_N"/>
</dbReference>
<dbReference type="Pfam" id="PF00675">
    <property type="entry name" value="Peptidase_M16"/>
    <property type="match status" value="1"/>
</dbReference>
<dbReference type="InterPro" id="IPR032632">
    <property type="entry name" value="Peptidase_M16_M"/>
</dbReference>
<evidence type="ECO:0000256" key="1">
    <source>
        <dbReference type="ARBA" id="ARBA00001947"/>
    </source>
</evidence>
<proteinExistence type="inferred from homology"/>
<dbReference type="InterPro" id="IPR007863">
    <property type="entry name" value="Peptidase_M16_C"/>
</dbReference>
<evidence type="ECO:0000256" key="8">
    <source>
        <dbReference type="RuleBase" id="RU004447"/>
    </source>
</evidence>
<dbReference type="FunFam" id="3.30.830.10:FF:000012">
    <property type="entry name" value="Protease 3"/>
    <property type="match status" value="1"/>
</dbReference>